<evidence type="ECO:0000256" key="7">
    <source>
        <dbReference type="ARBA" id="ARBA00023319"/>
    </source>
</evidence>
<name>A0A1B7HUT8_9ENTR</name>
<protein>
    <submittedName>
        <fullName evidence="12">Periplasmic fimbrial chaperone</fullName>
    </submittedName>
</protein>
<evidence type="ECO:0000256" key="8">
    <source>
        <dbReference type="RuleBase" id="RU003918"/>
    </source>
</evidence>
<dbReference type="InterPro" id="IPR050643">
    <property type="entry name" value="Periplasmic_pilus_chap"/>
</dbReference>
<evidence type="ECO:0000256" key="6">
    <source>
        <dbReference type="ARBA" id="ARBA00023186"/>
    </source>
</evidence>
<dbReference type="InterPro" id="IPR013783">
    <property type="entry name" value="Ig-like_fold"/>
</dbReference>
<dbReference type="SUPFAM" id="SSF49584">
    <property type="entry name" value="Periplasmic chaperone C-domain"/>
    <property type="match status" value="1"/>
</dbReference>
<feature type="chain" id="PRO_5008593330" evidence="9">
    <location>
        <begin position="19"/>
        <end position="223"/>
    </location>
</feature>
<dbReference type="Proteomes" id="UP000078286">
    <property type="component" value="Unassembled WGS sequence"/>
</dbReference>
<dbReference type="GO" id="GO:0071555">
    <property type="term" value="P:cell wall organization"/>
    <property type="evidence" value="ECO:0007669"/>
    <property type="project" value="InterPro"/>
</dbReference>
<organism evidence="12 13">
    <name type="scientific">Buttiauxella noackiae ATCC 51607</name>
    <dbReference type="NCBI Taxonomy" id="1354255"/>
    <lineage>
        <taxon>Bacteria</taxon>
        <taxon>Pseudomonadati</taxon>
        <taxon>Pseudomonadota</taxon>
        <taxon>Gammaproteobacteria</taxon>
        <taxon>Enterobacterales</taxon>
        <taxon>Enterobacteriaceae</taxon>
        <taxon>Buttiauxella</taxon>
    </lineage>
</organism>
<reference evidence="12 13" key="1">
    <citation type="submission" date="2016-04" db="EMBL/GenBank/DDBJ databases">
        <title>ATOL: Assembling a taxonomically balanced genome-scale reconstruction of the evolutionary history of the Enterobacteriaceae.</title>
        <authorList>
            <person name="Plunkett G.III."/>
            <person name="Neeno-Eckwall E.C."/>
            <person name="Glasner J.D."/>
            <person name="Perna N.T."/>
        </authorList>
    </citation>
    <scope>NUCLEOTIDE SEQUENCE [LARGE SCALE GENOMIC DNA]</scope>
    <source>
        <strain evidence="12 13">ATCC 51607</strain>
    </source>
</reference>
<evidence type="ECO:0000259" key="10">
    <source>
        <dbReference type="Pfam" id="PF00345"/>
    </source>
</evidence>
<keyword evidence="6 8" id="KW-0143">Chaperone</keyword>
<dbReference type="PANTHER" id="PTHR30251">
    <property type="entry name" value="PILUS ASSEMBLY CHAPERONE"/>
    <property type="match status" value="1"/>
</dbReference>
<keyword evidence="7" id="KW-0393">Immunoglobulin domain</keyword>
<keyword evidence="5" id="KW-0574">Periplasm</keyword>
<dbReference type="PROSITE" id="PS00635">
    <property type="entry name" value="PILI_CHAPERONE"/>
    <property type="match status" value="1"/>
</dbReference>
<dbReference type="GO" id="GO:0030288">
    <property type="term" value="C:outer membrane-bounded periplasmic space"/>
    <property type="evidence" value="ECO:0007669"/>
    <property type="project" value="InterPro"/>
</dbReference>
<dbReference type="InterPro" id="IPR018046">
    <property type="entry name" value="Pili_assmbl_chaperone_CS"/>
</dbReference>
<evidence type="ECO:0000256" key="1">
    <source>
        <dbReference type="ARBA" id="ARBA00004418"/>
    </source>
</evidence>
<sequence>MKRYLFMSLLLCMAQAQSAIQIESSRIIYSGNSNSASVKINNISTENYIVQSWLDKGTDKGGEKPPLVVTPPLVKLKPEQSAILRFIYSGNGLPVDRESIFWLNVQEVPPKSKQENVLQLAIRTRLKLFYRPPQVKNTLVDVVKKMSWQIKDNQLLIKNDGPLHITLISVAVADKNGKVSPVNIPMVSPFSTLVVPVAGKTRVVKMNYINDYGAVVAIQPATK</sequence>
<evidence type="ECO:0000256" key="3">
    <source>
        <dbReference type="ARBA" id="ARBA00022558"/>
    </source>
</evidence>
<evidence type="ECO:0000256" key="5">
    <source>
        <dbReference type="ARBA" id="ARBA00022764"/>
    </source>
</evidence>
<dbReference type="EMBL" id="LXEO01000015">
    <property type="protein sequence ID" value="OAT19398.1"/>
    <property type="molecule type" value="Genomic_DNA"/>
</dbReference>
<evidence type="ECO:0000256" key="4">
    <source>
        <dbReference type="ARBA" id="ARBA00022729"/>
    </source>
</evidence>
<keyword evidence="4 9" id="KW-0732">Signal</keyword>
<evidence type="ECO:0000256" key="2">
    <source>
        <dbReference type="ARBA" id="ARBA00007399"/>
    </source>
</evidence>
<keyword evidence="3" id="KW-1029">Fimbrium biogenesis</keyword>
<dbReference type="RefSeq" id="WP_034455581.1">
    <property type="nucleotide sequence ID" value="NZ_LXEO01000015.1"/>
</dbReference>
<keyword evidence="13" id="KW-1185">Reference proteome</keyword>
<dbReference type="PATRIC" id="fig|1354255.3.peg.1331"/>
<proteinExistence type="inferred from homology"/>
<dbReference type="Pfam" id="PF02753">
    <property type="entry name" value="PapD_C"/>
    <property type="match status" value="1"/>
</dbReference>
<dbReference type="InterPro" id="IPR036316">
    <property type="entry name" value="Pili_assmbl_chap_C_dom_sf"/>
</dbReference>
<evidence type="ECO:0000313" key="13">
    <source>
        <dbReference type="Proteomes" id="UP000078286"/>
    </source>
</evidence>
<accession>A0A1B7HUT8</accession>
<dbReference type="InterPro" id="IPR016148">
    <property type="entry name" value="Pili_assmbl_chaperone_C"/>
</dbReference>
<dbReference type="InterPro" id="IPR008962">
    <property type="entry name" value="PapD-like_sf"/>
</dbReference>
<feature type="domain" description="Pili assembly chaperone C-terminal" evidence="11">
    <location>
        <begin position="157"/>
        <end position="216"/>
    </location>
</feature>
<dbReference type="InterPro" id="IPR016147">
    <property type="entry name" value="Pili_assmbl_chaperone_N"/>
</dbReference>
<evidence type="ECO:0000256" key="9">
    <source>
        <dbReference type="SAM" id="SignalP"/>
    </source>
</evidence>
<comment type="similarity">
    <text evidence="2 8">Belongs to the periplasmic pilus chaperone family.</text>
</comment>
<comment type="caution">
    <text evidence="12">The sequence shown here is derived from an EMBL/GenBank/DDBJ whole genome shotgun (WGS) entry which is preliminary data.</text>
</comment>
<dbReference type="Gene3D" id="2.60.40.10">
    <property type="entry name" value="Immunoglobulins"/>
    <property type="match status" value="2"/>
</dbReference>
<feature type="domain" description="Pili assembly chaperone N-terminal" evidence="10">
    <location>
        <begin position="20"/>
        <end position="135"/>
    </location>
</feature>
<comment type="subcellular location">
    <subcellularLocation>
        <location evidence="1 8">Periplasm</location>
    </subcellularLocation>
</comment>
<dbReference type="InterPro" id="IPR001829">
    <property type="entry name" value="Pili_assmbl_chaperone_bac"/>
</dbReference>
<evidence type="ECO:0000313" key="12">
    <source>
        <dbReference type="EMBL" id="OAT19398.1"/>
    </source>
</evidence>
<dbReference type="SUPFAM" id="SSF49354">
    <property type="entry name" value="PapD-like"/>
    <property type="match status" value="1"/>
</dbReference>
<evidence type="ECO:0000259" key="11">
    <source>
        <dbReference type="Pfam" id="PF02753"/>
    </source>
</evidence>
<gene>
    <name evidence="12" type="ORF">M979_1289</name>
</gene>
<dbReference type="Pfam" id="PF00345">
    <property type="entry name" value="PapD_N"/>
    <property type="match status" value="1"/>
</dbReference>
<feature type="signal peptide" evidence="9">
    <location>
        <begin position="1"/>
        <end position="18"/>
    </location>
</feature>
<dbReference type="PRINTS" id="PR00969">
    <property type="entry name" value="CHAPERONPILI"/>
</dbReference>
<dbReference type="PANTHER" id="PTHR30251:SF2">
    <property type="entry name" value="FIMBRIAL CHAPERONE YADV-RELATED"/>
    <property type="match status" value="1"/>
</dbReference>
<dbReference type="AlphaFoldDB" id="A0A1B7HUT8"/>